<evidence type="ECO:0000256" key="13">
    <source>
        <dbReference type="ARBA" id="ARBA00048258"/>
    </source>
</evidence>
<dbReference type="InterPro" id="IPR011994">
    <property type="entry name" value="Cytidylate_kinase_dom"/>
</dbReference>
<dbReference type="NCBIfam" id="TIGR00017">
    <property type="entry name" value="cmk"/>
    <property type="match status" value="1"/>
</dbReference>
<gene>
    <name evidence="15" type="primary">panC/cmk</name>
    <name evidence="17" type="ORF">KR51_00020380</name>
</gene>
<comment type="similarity">
    <text evidence="15">In the C-terminal section; belongs to the cytidylate kinase family. Type 1 subfamily.</text>
</comment>
<evidence type="ECO:0000256" key="7">
    <source>
        <dbReference type="ARBA" id="ARBA00022679"/>
    </source>
</evidence>
<evidence type="ECO:0000256" key="10">
    <source>
        <dbReference type="ARBA" id="ARBA00022840"/>
    </source>
</evidence>
<dbReference type="EC" id="6.3.2.1" evidence="15"/>
<dbReference type="Gene3D" id="3.40.50.620">
    <property type="entry name" value="HUPs"/>
    <property type="match status" value="1"/>
</dbReference>
<dbReference type="InterPro" id="IPR003136">
    <property type="entry name" value="Cytidylate_kin"/>
</dbReference>
<evidence type="ECO:0000259" key="16">
    <source>
        <dbReference type="Pfam" id="PF02224"/>
    </source>
</evidence>
<dbReference type="eggNOG" id="COG0414">
    <property type="taxonomic scope" value="Bacteria"/>
</dbReference>
<evidence type="ECO:0000256" key="6">
    <source>
        <dbReference type="ARBA" id="ARBA00022655"/>
    </source>
</evidence>
<evidence type="ECO:0000256" key="12">
    <source>
        <dbReference type="ARBA" id="ARBA00047615"/>
    </source>
</evidence>
<dbReference type="SUPFAM" id="SSF52540">
    <property type="entry name" value="P-loop containing nucleoside triphosphate hydrolases"/>
    <property type="match status" value="1"/>
</dbReference>
<feature type="binding site" evidence="15">
    <location>
        <position position="190"/>
    </location>
    <ligand>
        <name>ATP</name>
        <dbReference type="ChEBI" id="CHEBI:30616"/>
    </ligand>
</feature>
<dbReference type="InterPro" id="IPR024894">
    <property type="entry name" value="Pantoate_ligase/cytidylate_kin"/>
</dbReference>
<keyword evidence="6 15" id="KW-0566">Pantothenate biosynthesis</keyword>
<comment type="function">
    <text evidence="15">Catalyzes the condensation of pantoate with beta-alanine in an ATP-dependent reaction via a pantoyl-adenylate intermediate.</text>
</comment>
<dbReference type="InterPro" id="IPR042176">
    <property type="entry name" value="Pantoate_ligase_C"/>
</dbReference>
<comment type="similarity">
    <text evidence="3">Belongs to the cytidylate kinase family. Type 1 subfamily.</text>
</comment>
<comment type="catalytic activity">
    <reaction evidence="14 15">
        <text>CMP + ATP = CDP + ADP</text>
        <dbReference type="Rhea" id="RHEA:11600"/>
        <dbReference type="ChEBI" id="CHEBI:30616"/>
        <dbReference type="ChEBI" id="CHEBI:58069"/>
        <dbReference type="ChEBI" id="CHEBI:60377"/>
        <dbReference type="ChEBI" id="CHEBI:456216"/>
        <dbReference type="EC" id="2.7.4.25"/>
    </reaction>
</comment>
<comment type="caution">
    <text evidence="17">The sequence shown here is derived from an EMBL/GenBank/DDBJ whole genome shotgun (WGS) entry which is preliminary data.</text>
</comment>
<comment type="subcellular location">
    <subcellularLocation>
        <location evidence="15">Cytoplasm</location>
    </subcellularLocation>
</comment>
<comment type="catalytic activity">
    <reaction evidence="12 15">
        <text>dCMP + ATP = dCDP + ADP</text>
        <dbReference type="Rhea" id="RHEA:25094"/>
        <dbReference type="ChEBI" id="CHEBI:30616"/>
        <dbReference type="ChEBI" id="CHEBI:57566"/>
        <dbReference type="ChEBI" id="CHEBI:58593"/>
        <dbReference type="ChEBI" id="CHEBI:456216"/>
        <dbReference type="EC" id="2.7.4.25"/>
    </reaction>
</comment>
<comment type="similarity">
    <text evidence="15">In the N-terminal section; belongs to the pantothenate synthetase family.</text>
</comment>
<dbReference type="UniPathway" id="UPA00028">
    <property type="reaction ID" value="UER00005"/>
</dbReference>
<dbReference type="FunCoup" id="U5DA54">
    <property type="interactions" value="486"/>
</dbReference>
<keyword evidence="7 15" id="KW-0808">Transferase</keyword>
<dbReference type="Proteomes" id="UP000016960">
    <property type="component" value="Unassembled WGS sequence"/>
</dbReference>
<evidence type="ECO:0000256" key="2">
    <source>
        <dbReference type="ARBA" id="ARBA00009256"/>
    </source>
</evidence>
<feature type="binding site" evidence="15">
    <location>
        <begin position="198"/>
        <end position="201"/>
    </location>
    <ligand>
        <name>ATP</name>
        <dbReference type="ChEBI" id="CHEBI:30616"/>
    </ligand>
</feature>
<dbReference type="InParanoid" id="U5DA54"/>
<reference evidence="17 18" key="1">
    <citation type="submission" date="2013-05" db="EMBL/GenBank/DDBJ databases">
        <title>Draft genome sequence of Rubidibacter lacunae KORDI 51-2.</title>
        <authorList>
            <person name="Choi D.H."/>
            <person name="Noh J.H."/>
            <person name="Kwon K.-K."/>
            <person name="Lee J.-H."/>
            <person name="Ryu J.-Y."/>
        </authorList>
    </citation>
    <scope>NUCLEOTIDE SEQUENCE [LARGE SCALE GENOMIC DNA]</scope>
    <source>
        <strain evidence="17 18">KORDI 51-2</strain>
    </source>
</reference>
<evidence type="ECO:0000256" key="11">
    <source>
        <dbReference type="ARBA" id="ARBA00023268"/>
    </source>
</evidence>
<feature type="region of interest" description="Pantoate--beta-alanine ligase" evidence="15">
    <location>
        <begin position="1"/>
        <end position="291"/>
    </location>
</feature>
<dbReference type="InterPro" id="IPR027417">
    <property type="entry name" value="P-loop_NTPase"/>
</dbReference>
<dbReference type="Gene3D" id="3.40.50.300">
    <property type="entry name" value="P-loop containing nucleotide triphosphate hydrolases"/>
    <property type="match status" value="1"/>
</dbReference>
<keyword evidence="4 15" id="KW-0963">Cytoplasm</keyword>
<dbReference type="GO" id="GO:0005829">
    <property type="term" value="C:cytosol"/>
    <property type="evidence" value="ECO:0007669"/>
    <property type="project" value="TreeGrafter"/>
</dbReference>
<evidence type="ECO:0000313" key="18">
    <source>
        <dbReference type="Proteomes" id="UP000016960"/>
    </source>
</evidence>
<evidence type="ECO:0000256" key="15">
    <source>
        <dbReference type="HAMAP-Rule" id="MF_01349"/>
    </source>
</evidence>
<comment type="similarity">
    <text evidence="2">Belongs to the pantothenate synthetase family.</text>
</comment>
<dbReference type="NCBIfam" id="TIGR00018">
    <property type="entry name" value="panC"/>
    <property type="match status" value="1"/>
</dbReference>
<organism evidence="17 18">
    <name type="scientific">Rubidibacter lacunae KORDI 51-2</name>
    <dbReference type="NCBI Taxonomy" id="582515"/>
    <lineage>
        <taxon>Bacteria</taxon>
        <taxon>Bacillati</taxon>
        <taxon>Cyanobacteriota</taxon>
        <taxon>Cyanophyceae</taxon>
        <taxon>Oscillatoriophycideae</taxon>
        <taxon>Chroococcales</taxon>
        <taxon>Aphanothecaceae</taxon>
        <taxon>Rubidibacter</taxon>
    </lineage>
</organism>
<dbReference type="RefSeq" id="WP_022607031.1">
    <property type="nucleotide sequence ID" value="NZ_ASSJ01000049.1"/>
</dbReference>
<dbReference type="GO" id="GO:0004592">
    <property type="term" value="F:pantoate-beta-alanine ligase activity"/>
    <property type="evidence" value="ECO:0007669"/>
    <property type="project" value="UniProtKB-UniRule"/>
</dbReference>
<dbReference type="PATRIC" id="fig|582515.4.peg.2294"/>
<dbReference type="GO" id="GO:0015940">
    <property type="term" value="P:pantothenate biosynthetic process"/>
    <property type="evidence" value="ECO:0007669"/>
    <property type="project" value="UniProtKB-UniRule"/>
</dbReference>
<feature type="binding site" evidence="15">
    <location>
        <begin position="161"/>
        <end position="164"/>
    </location>
    <ligand>
        <name>ATP</name>
        <dbReference type="ChEBI" id="CHEBI:30616"/>
    </ligand>
</feature>
<name>U5DA54_9CHRO</name>
<keyword evidence="18" id="KW-1185">Reference proteome</keyword>
<evidence type="ECO:0000256" key="9">
    <source>
        <dbReference type="ARBA" id="ARBA00022777"/>
    </source>
</evidence>
<keyword evidence="11 15" id="KW-0511">Multifunctional enzyme</keyword>
<dbReference type="CDD" id="cd02020">
    <property type="entry name" value="CMPK"/>
    <property type="match status" value="1"/>
</dbReference>
<evidence type="ECO:0000256" key="4">
    <source>
        <dbReference type="ARBA" id="ARBA00022490"/>
    </source>
</evidence>
<dbReference type="GO" id="GO:0005524">
    <property type="term" value="F:ATP binding"/>
    <property type="evidence" value="ECO:0007669"/>
    <property type="project" value="UniProtKB-UniRule"/>
</dbReference>
<dbReference type="EC" id="2.7.4.25" evidence="15"/>
<comment type="catalytic activity">
    <reaction evidence="13 15">
        <text>(R)-pantoate + beta-alanine + ATP = (R)-pantothenate + AMP + diphosphate + H(+)</text>
        <dbReference type="Rhea" id="RHEA:10912"/>
        <dbReference type="ChEBI" id="CHEBI:15378"/>
        <dbReference type="ChEBI" id="CHEBI:15980"/>
        <dbReference type="ChEBI" id="CHEBI:29032"/>
        <dbReference type="ChEBI" id="CHEBI:30616"/>
        <dbReference type="ChEBI" id="CHEBI:33019"/>
        <dbReference type="ChEBI" id="CHEBI:57966"/>
        <dbReference type="ChEBI" id="CHEBI:456215"/>
        <dbReference type="EC" id="6.3.2.1"/>
    </reaction>
</comment>
<feature type="binding site" evidence="15">
    <location>
        <position position="61"/>
    </location>
    <ligand>
        <name>(R)-pantoate</name>
        <dbReference type="ChEBI" id="CHEBI:15980"/>
    </ligand>
</feature>
<comment type="pathway">
    <text evidence="1 15">Cofactor biosynthesis; (R)-pantothenate biosynthesis; (R)-pantothenate from (R)-pantoate and beta-alanine: step 1/1.</text>
</comment>
<keyword evidence="10 15" id="KW-0067">ATP-binding</keyword>
<evidence type="ECO:0000256" key="8">
    <source>
        <dbReference type="ARBA" id="ARBA00022741"/>
    </source>
</evidence>
<evidence type="ECO:0000256" key="5">
    <source>
        <dbReference type="ARBA" id="ARBA00022598"/>
    </source>
</evidence>
<dbReference type="Pfam" id="PF02224">
    <property type="entry name" value="Cytidylate_kin"/>
    <property type="match status" value="1"/>
</dbReference>
<dbReference type="PANTHER" id="PTHR21299:SF2">
    <property type="entry name" value="CYTIDYLATE KINASE"/>
    <property type="match status" value="1"/>
</dbReference>
<dbReference type="eggNOG" id="COG0283">
    <property type="taxonomic scope" value="Bacteria"/>
</dbReference>
<dbReference type="GO" id="GO:0036430">
    <property type="term" value="F:CMP kinase activity"/>
    <property type="evidence" value="ECO:0007669"/>
    <property type="project" value="RHEA"/>
</dbReference>
<dbReference type="GO" id="GO:0006220">
    <property type="term" value="P:pyrimidine nucleotide metabolic process"/>
    <property type="evidence" value="ECO:0007669"/>
    <property type="project" value="UniProtKB-UniRule"/>
</dbReference>
<dbReference type="SUPFAM" id="SSF52374">
    <property type="entry name" value="Nucleotidylyl transferase"/>
    <property type="match status" value="1"/>
</dbReference>
<feature type="binding site" evidence="15">
    <location>
        <position position="167"/>
    </location>
    <ligand>
        <name>(R)-pantoate</name>
        <dbReference type="ChEBI" id="CHEBI:15980"/>
    </ligand>
</feature>
<keyword evidence="9 15" id="KW-0418">Kinase</keyword>
<keyword evidence="5 15" id="KW-0436">Ligase</keyword>
<protein>
    <recommendedName>
        <fullName evidence="15">Bifunctional pantoate ligase/cytidylate kinase</fullName>
    </recommendedName>
    <domain>
        <recommendedName>
            <fullName evidence="15">Pantothenate synthetase</fullName>
            <shortName evidence="15">PS</shortName>
            <ecNumber evidence="15">6.3.2.1</ecNumber>
        </recommendedName>
        <alternativeName>
            <fullName evidence="15">Pantoate--beta-alanine ligase</fullName>
        </alternativeName>
        <alternativeName>
            <fullName evidence="15">Pantoate-activating enzyme</fullName>
        </alternativeName>
    </domain>
    <domain>
        <recommendedName>
            <fullName evidence="15">Cytidylate kinase</fullName>
            <shortName evidence="15">CK</shortName>
            <ecNumber evidence="15">2.7.4.25</ecNumber>
        </recommendedName>
        <alternativeName>
            <fullName evidence="15">Cytidine monophosphate kinase</fullName>
            <shortName evidence="15">CMP kinase</shortName>
        </alternativeName>
    </domain>
</protein>
<dbReference type="CDD" id="cd00560">
    <property type="entry name" value="PanC"/>
    <property type="match status" value="1"/>
</dbReference>
<dbReference type="Gene3D" id="3.30.1300.10">
    <property type="entry name" value="Pantoate-beta-alanine ligase, C-terminal domain"/>
    <property type="match status" value="1"/>
</dbReference>
<dbReference type="NCBIfam" id="NF010004">
    <property type="entry name" value="PRK13477.1"/>
    <property type="match status" value="1"/>
</dbReference>
<dbReference type="STRING" id="582515.KR51_00020380"/>
<dbReference type="GO" id="GO:0015949">
    <property type="term" value="P:nucleobase-containing small molecule interconversion"/>
    <property type="evidence" value="ECO:0007669"/>
    <property type="project" value="TreeGrafter"/>
</dbReference>
<keyword evidence="8 15" id="KW-0547">Nucleotide-binding</keyword>
<dbReference type="OrthoDB" id="9773087at2"/>
<evidence type="ECO:0000313" key="17">
    <source>
        <dbReference type="EMBL" id="ERN41463.1"/>
    </source>
</evidence>
<dbReference type="HAMAP" id="MF_01349">
    <property type="entry name" value="PanCY"/>
    <property type="match status" value="1"/>
</dbReference>
<dbReference type="HAMAP" id="MF_00238">
    <property type="entry name" value="Cytidyl_kinase_type1"/>
    <property type="match status" value="1"/>
</dbReference>
<dbReference type="AlphaFoldDB" id="U5DA54"/>
<comment type="function">
    <text evidence="15">Catalyzes the transfer of a phosphate group from ATP to either CMP or dCMP to form CDP or dCDP and ADP, respectively.</text>
</comment>
<feature type="domain" description="Cytidylate kinase" evidence="16">
    <location>
        <begin position="300"/>
        <end position="517"/>
    </location>
</feature>
<feature type="active site" description="Proton donor" evidence="15">
    <location>
        <position position="37"/>
    </location>
</feature>
<feature type="binding site" evidence="15">
    <location>
        <begin position="30"/>
        <end position="37"/>
    </location>
    <ligand>
        <name>ATP</name>
        <dbReference type="ChEBI" id="CHEBI:30616"/>
    </ligand>
</feature>
<evidence type="ECO:0000256" key="1">
    <source>
        <dbReference type="ARBA" id="ARBA00004990"/>
    </source>
</evidence>
<dbReference type="Pfam" id="PF02569">
    <property type="entry name" value="Pantoate_ligase"/>
    <property type="match status" value="1"/>
</dbReference>
<dbReference type="GO" id="GO:0036431">
    <property type="term" value="F:dCMP kinase activity"/>
    <property type="evidence" value="ECO:0007669"/>
    <property type="project" value="InterPro"/>
</dbReference>
<proteinExistence type="inferred from homology"/>
<evidence type="ECO:0000256" key="14">
    <source>
        <dbReference type="ARBA" id="ARBA00048478"/>
    </source>
</evidence>
<dbReference type="PANTHER" id="PTHR21299">
    <property type="entry name" value="CYTIDYLATE KINASE/PANTOATE-BETA-ALANINE LIGASE"/>
    <property type="match status" value="1"/>
</dbReference>
<accession>U5DA54</accession>
<dbReference type="InterPro" id="IPR003721">
    <property type="entry name" value="Pantoate_ligase"/>
</dbReference>
<dbReference type="EMBL" id="ASSJ01000049">
    <property type="protein sequence ID" value="ERN41463.1"/>
    <property type="molecule type" value="Genomic_DNA"/>
</dbReference>
<dbReference type="InterPro" id="IPR014729">
    <property type="entry name" value="Rossmann-like_a/b/a_fold"/>
</dbReference>
<evidence type="ECO:0000256" key="3">
    <source>
        <dbReference type="ARBA" id="ARBA00009427"/>
    </source>
</evidence>
<feature type="binding site" evidence="15">
    <location>
        <position position="61"/>
    </location>
    <ligand>
        <name>beta-alanine</name>
        <dbReference type="ChEBI" id="CHEBI:57966"/>
    </ligand>
</feature>
<dbReference type="HAMAP" id="MF_00158">
    <property type="entry name" value="PanC"/>
    <property type="match status" value="1"/>
</dbReference>
<feature type="region of interest" description="Cytidylate kinase" evidence="15">
    <location>
        <begin position="292"/>
        <end position="535"/>
    </location>
</feature>
<sequence>MRLFKTVAGLRCELARVRQQGDTVGFVPTMGALHAGHDCLIERAIAETDCTVVSIFVNPLQFEPGSDFERYPRDLVADCCHCEHLGARIIFAPEAGELYGNNADGFGCEAGGATRNPTRVLPPPEMLRVLCAPYRPGHFEGVADAVIRLLNIVQPDTAYFGEKDAQQLAIVRLLASDLKVPVDIRSVETVREPSGLACSSRNRYLTSGQRAAAAAIAYSLNKACHAFGAGERNSNVLASLVKRELATVPELRVEYVELVHPQTLAPLAEIADRGLLATAVYLGDTRLIDNVLLRQRRPVVAIDGPAGAGKSTVTRRVASKLGLLHLDTGAMYRAVTWLVLETGVALDDEARVVETIAPAAIELVPAATPDEPARTYINGKDVTEAIRTTHVTQHVSQVSALPAVRRMLVARQQRYGDRGGIVAEGRDIGTHVFPDAELKIFLTASLPERARRRARDLEQQGRAPVDLAQLEGEIARRDDYDRSRAVAPLTKADDAIELLTDNLSLVAVVDRIAQLYRQHLVPPSSSEQRSHRYRE</sequence>